<feature type="transmembrane region" description="Helical" evidence="1">
    <location>
        <begin position="350"/>
        <end position="370"/>
    </location>
</feature>
<keyword evidence="1" id="KW-0472">Membrane</keyword>
<reference evidence="2 3" key="1">
    <citation type="submission" date="2021-05" db="EMBL/GenBank/DDBJ databases">
        <title>Ecology and evolution of chlamydial symbionts of arthropods.</title>
        <authorList>
            <person name="Halter T."/>
            <person name="Sixt B.S."/>
            <person name="Toenshoff E.R."/>
            <person name="Koestlbacher S."/>
            <person name="Schulz F."/>
            <person name="Kostanjsek R."/>
            <person name="Collingro A."/>
            <person name="Hendrickx F."/>
            <person name="Horn M."/>
        </authorList>
    </citation>
    <scope>NUCLEOTIDE SEQUENCE [LARGE SCALE GENOMIC DNA]</scope>
    <source>
        <strain evidence="2 3">15C</strain>
    </source>
</reference>
<dbReference type="Proteomes" id="UP000822862">
    <property type="component" value="Chromosome"/>
</dbReference>
<sequence>MSITLETLKQFVLPMDSYKNRNKFSDLSLNTLGVLGNLAMQIKRVLPKEDSSVLNFVKCLSFVSAGNNFYLAGVNIEQSADIKDIAGQRINEIKQVRSAMQFLSGIFYFSSLGLSVSSSIASFKTIIIASKILSKTTTVLSNSAVFLMLLLTSMKLHEQLGFQQELDKRLSELQQASPQEKEKAIVAFLQEQISVSKPSQEQLKAKLQDKYNKKPIEDITNSKKYYHKDIHAYVAHRFPREISKKEAAKAAHMKRITNRDCIELIKNMDNATMGSTLVKVQEVTYKNILFNYLGIGLGSIGLLGLAISFIPGAAFVTLSTVLGLVPTVAFSTLGVYDLVQSLQNNKEGLYDRLVLIATGCVGIITSTALYVLTEHILVKCAAILLAVIWLSLLYYVSLRLENQPKSA</sequence>
<keyword evidence="1" id="KW-1133">Transmembrane helix</keyword>
<organism evidence="2 3">
    <name type="scientific">Candidatus Rhabdochlamydia porcellionis</name>
    <dbReference type="NCBI Taxonomy" id="225148"/>
    <lineage>
        <taxon>Bacteria</taxon>
        <taxon>Pseudomonadati</taxon>
        <taxon>Chlamydiota</taxon>
        <taxon>Chlamydiia</taxon>
        <taxon>Parachlamydiales</taxon>
        <taxon>Candidatus Rhabdochlamydiaceae</taxon>
        <taxon>Candidatus Rhabdochlamydia</taxon>
    </lineage>
</organism>
<feature type="transmembrane region" description="Helical" evidence="1">
    <location>
        <begin position="376"/>
        <end position="396"/>
    </location>
</feature>
<dbReference type="EMBL" id="CP075585">
    <property type="protein sequence ID" value="QZA58880.1"/>
    <property type="molecule type" value="Genomic_DNA"/>
</dbReference>
<name>A0ABX8Z0N4_9BACT</name>
<protein>
    <submittedName>
        <fullName evidence="2">Uncharacterized protein</fullName>
    </submittedName>
</protein>
<feature type="transmembrane region" description="Helical" evidence="1">
    <location>
        <begin position="289"/>
        <end position="310"/>
    </location>
</feature>
<feature type="transmembrane region" description="Helical" evidence="1">
    <location>
        <begin position="99"/>
        <end position="120"/>
    </location>
</feature>
<accession>A0ABX8Z0N4</accession>
<dbReference type="RefSeq" id="WP_194845424.1">
    <property type="nucleotide sequence ID" value="NZ_CP075585.1"/>
</dbReference>
<gene>
    <name evidence="2" type="ORF">RHAB15C_0000761</name>
</gene>
<feature type="transmembrane region" description="Helical" evidence="1">
    <location>
        <begin position="316"/>
        <end position="338"/>
    </location>
</feature>
<evidence type="ECO:0000313" key="3">
    <source>
        <dbReference type="Proteomes" id="UP000822862"/>
    </source>
</evidence>
<evidence type="ECO:0000256" key="1">
    <source>
        <dbReference type="SAM" id="Phobius"/>
    </source>
</evidence>
<keyword evidence="3" id="KW-1185">Reference proteome</keyword>
<proteinExistence type="predicted"/>
<evidence type="ECO:0000313" key="2">
    <source>
        <dbReference type="EMBL" id="QZA58880.1"/>
    </source>
</evidence>
<keyword evidence="1" id="KW-0812">Transmembrane</keyword>